<comment type="caution">
    <text evidence="8">The sequence shown here is derived from an EMBL/GenBank/DDBJ whole genome shotgun (WGS) entry which is preliminary data.</text>
</comment>
<dbReference type="EMBL" id="JBFXLT010000054">
    <property type="protein sequence ID" value="KAL2811800.1"/>
    <property type="molecule type" value="Genomic_DNA"/>
</dbReference>
<evidence type="ECO:0000313" key="8">
    <source>
        <dbReference type="EMBL" id="KAL2811800.1"/>
    </source>
</evidence>
<feature type="transmembrane region" description="Helical" evidence="6">
    <location>
        <begin position="179"/>
        <end position="200"/>
    </location>
</feature>
<keyword evidence="3 6" id="KW-0812">Transmembrane</keyword>
<gene>
    <name evidence="8" type="ORF">BJX63DRAFT_433147</name>
</gene>
<evidence type="ECO:0000256" key="1">
    <source>
        <dbReference type="ARBA" id="ARBA00004141"/>
    </source>
</evidence>
<evidence type="ECO:0000256" key="6">
    <source>
        <dbReference type="RuleBase" id="RU363053"/>
    </source>
</evidence>
<comment type="subcellular location">
    <subcellularLocation>
        <location evidence="1">Membrane</location>
        <topology evidence="1">Multi-pass membrane protein</topology>
    </subcellularLocation>
</comment>
<name>A0ABR4H904_9EURO</name>
<evidence type="ECO:0000256" key="4">
    <source>
        <dbReference type="ARBA" id="ARBA00022989"/>
    </source>
</evidence>
<feature type="region of interest" description="Disordered" evidence="7">
    <location>
        <begin position="79"/>
        <end position="99"/>
    </location>
</feature>
<evidence type="ECO:0000313" key="9">
    <source>
        <dbReference type="Proteomes" id="UP001610334"/>
    </source>
</evidence>
<dbReference type="Pfam" id="PF04117">
    <property type="entry name" value="Mpv17_PMP22"/>
    <property type="match status" value="1"/>
</dbReference>
<reference evidence="8 9" key="1">
    <citation type="submission" date="2024-07" db="EMBL/GenBank/DDBJ databases">
        <title>Section-level genome sequencing and comparative genomics of Aspergillus sections Usti and Cavernicolus.</title>
        <authorList>
            <consortium name="Lawrence Berkeley National Laboratory"/>
            <person name="Nybo J.L."/>
            <person name="Vesth T.C."/>
            <person name="Theobald S."/>
            <person name="Frisvad J.C."/>
            <person name="Larsen T.O."/>
            <person name="Kjaerboelling I."/>
            <person name="Rothschild-Mancinelli K."/>
            <person name="Lyhne E.K."/>
            <person name="Kogle M.E."/>
            <person name="Barry K."/>
            <person name="Clum A."/>
            <person name="Na H."/>
            <person name="Ledsgaard L."/>
            <person name="Lin J."/>
            <person name="Lipzen A."/>
            <person name="Kuo A."/>
            <person name="Riley R."/>
            <person name="Mondo S."/>
            <person name="Labutti K."/>
            <person name="Haridas S."/>
            <person name="Pangalinan J."/>
            <person name="Salamov A.A."/>
            <person name="Simmons B.A."/>
            <person name="Magnuson J.K."/>
            <person name="Chen J."/>
            <person name="Drula E."/>
            <person name="Henrissat B."/>
            <person name="Wiebenga A."/>
            <person name="Lubbers R.J."/>
            <person name="Gomes A.C."/>
            <person name="Makela M.R."/>
            <person name="Stajich J."/>
            <person name="Grigoriev I.V."/>
            <person name="Mortensen U.H."/>
            <person name="De Vries R.P."/>
            <person name="Baker S.E."/>
            <person name="Andersen M.R."/>
        </authorList>
    </citation>
    <scope>NUCLEOTIDE SEQUENCE [LARGE SCALE GENOMIC DNA]</scope>
    <source>
        <strain evidence="8 9">CBS 588.65</strain>
    </source>
</reference>
<dbReference type="PANTHER" id="PTHR11266:SF80">
    <property type="entry name" value="PEROXISOMAL MEMBRANE PROTEIN 2"/>
    <property type="match status" value="1"/>
</dbReference>
<accession>A0ABR4H904</accession>
<keyword evidence="4 6" id="KW-1133">Transmembrane helix</keyword>
<comment type="similarity">
    <text evidence="2 6">Belongs to the peroxisomal membrane protein PXMP2/4 family.</text>
</comment>
<dbReference type="InterPro" id="IPR007248">
    <property type="entry name" value="Mpv17_PMP22"/>
</dbReference>
<feature type="transmembrane region" description="Helical" evidence="6">
    <location>
        <begin position="146"/>
        <end position="167"/>
    </location>
</feature>
<keyword evidence="9" id="KW-1185">Reference proteome</keyword>
<protein>
    <submittedName>
        <fullName evidence="8">Uncharacterized protein</fullName>
    </submittedName>
</protein>
<evidence type="ECO:0000256" key="2">
    <source>
        <dbReference type="ARBA" id="ARBA00006824"/>
    </source>
</evidence>
<proteinExistence type="inferred from homology"/>
<sequence length="262" mass="28529">MALPPIAKATLQATLISAGSNVVAQAITSYRDESSAGPLSQKPFGLDSQALFQFTTSALILSPLTFLWLERLESQFPGFENDSATEKDSPPNEKPPPKLNVKNTVMKILVDQVIGGAWNTVAFVATMGLLRGQDYAVIKREIQNDFWPLMLAGLKLWPFVSILNFTVVPADKRLLVGNMFGLVWGIYLSLAPLADLLMALGPTLHARMELDLGAKRDATCMGVIPPCLSYPDTPIPPKLLGVIRTSGPFVLHNVLQAFQSNR</sequence>
<dbReference type="Proteomes" id="UP001610334">
    <property type="component" value="Unassembled WGS sequence"/>
</dbReference>
<evidence type="ECO:0000256" key="3">
    <source>
        <dbReference type="ARBA" id="ARBA00022692"/>
    </source>
</evidence>
<dbReference type="PANTHER" id="PTHR11266">
    <property type="entry name" value="PEROXISOMAL MEMBRANE PROTEIN 2, PXMP2 MPV17"/>
    <property type="match status" value="1"/>
</dbReference>
<evidence type="ECO:0000256" key="7">
    <source>
        <dbReference type="SAM" id="MobiDB-lite"/>
    </source>
</evidence>
<organism evidence="8 9">
    <name type="scientific">Aspergillus granulosus</name>
    <dbReference type="NCBI Taxonomy" id="176169"/>
    <lineage>
        <taxon>Eukaryota</taxon>
        <taxon>Fungi</taxon>
        <taxon>Dikarya</taxon>
        <taxon>Ascomycota</taxon>
        <taxon>Pezizomycotina</taxon>
        <taxon>Eurotiomycetes</taxon>
        <taxon>Eurotiomycetidae</taxon>
        <taxon>Eurotiales</taxon>
        <taxon>Aspergillaceae</taxon>
        <taxon>Aspergillus</taxon>
        <taxon>Aspergillus subgen. Nidulantes</taxon>
    </lineage>
</organism>
<evidence type="ECO:0000256" key="5">
    <source>
        <dbReference type="ARBA" id="ARBA00023136"/>
    </source>
</evidence>
<keyword evidence="5 6" id="KW-0472">Membrane</keyword>